<dbReference type="AlphaFoldDB" id="A0A6L9G5U4"/>
<sequence length="229" mass="26041">MKGHDESGHTTSWWKQAWREGRNFLALLWPKTGREHGYFWTLAIPLVTIFILWRWSIAPMATVWGDVGTWVAGLATLGGLIYASLSLQGQTKQREAEALRHIEDEQNRRLAHAREVAVSSRWTEDKSKPTRMRVELELINASPYPIDGVVLLIPSGGMETEDYHNIEMVIGTVLPGERIPEKSDWVDNADIPFSLLIDCVQVRFTDAWGTHWLRGPGHLKEMSEPARTC</sequence>
<evidence type="ECO:0000313" key="2">
    <source>
        <dbReference type="EMBL" id="NAZ16323.1"/>
    </source>
</evidence>
<name>A0A6L9G5U4_9MICC</name>
<protein>
    <submittedName>
        <fullName evidence="2">Uncharacterized protein</fullName>
    </submittedName>
</protein>
<dbReference type="Proteomes" id="UP000477543">
    <property type="component" value="Unassembled WGS sequence"/>
</dbReference>
<keyword evidence="1" id="KW-0812">Transmembrane</keyword>
<dbReference type="RefSeq" id="WP_161449062.1">
    <property type="nucleotide sequence ID" value="NZ_WYDN01000007.1"/>
</dbReference>
<reference evidence="2 3" key="1">
    <citation type="submission" date="2020-01" db="EMBL/GenBank/DDBJ databases">
        <title>Glutamicibacter soli M275.</title>
        <authorList>
            <person name="Meng X."/>
        </authorList>
    </citation>
    <scope>NUCLEOTIDE SEQUENCE [LARGE SCALE GENOMIC DNA]</scope>
    <source>
        <strain evidence="2 3">M275</strain>
    </source>
</reference>
<feature type="transmembrane region" description="Helical" evidence="1">
    <location>
        <begin position="37"/>
        <end position="55"/>
    </location>
</feature>
<evidence type="ECO:0000256" key="1">
    <source>
        <dbReference type="SAM" id="Phobius"/>
    </source>
</evidence>
<accession>A0A6L9G5U4</accession>
<comment type="caution">
    <text evidence="2">The sequence shown here is derived from an EMBL/GenBank/DDBJ whole genome shotgun (WGS) entry which is preliminary data.</text>
</comment>
<feature type="transmembrane region" description="Helical" evidence="1">
    <location>
        <begin position="67"/>
        <end position="85"/>
    </location>
</feature>
<organism evidence="2 3">
    <name type="scientific">Glutamicibacter soli</name>
    <dbReference type="NCBI Taxonomy" id="453836"/>
    <lineage>
        <taxon>Bacteria</taxon>
        <taxon>Bacillati</taxon>
        <taxon>Actinomycetota</taxon>
        <taxon>Actinomycetes</taxon>
        <taxon>Micrococcales</taxon>
        <taxon>Micrococcaceae</taxon>
        <taxon>Glutamicibacter</taxon>
    </lineage>
</organism>
<keyword evidence="1" id="KW-0472">Membrane</keyword>
<keyword evidence="1" id="KW-1133">Transmembrane helix</keyword>
<proteinExistence type="predicted"/>
<dbReference type="EMBL" id="WYDN01000007">
    <property type="protein sequence ID" value="NAZ16323.1"/>
    <property type="molecule type" value="Genomic_DNA"/>
</dbReference>
<evidence type="ECO:0000313" key="3">
    <source>
        <dbReference type="Proteomes" id="UP000477543"/>
    </source>
</evidence>
<gene>
    <name evidence="2" type="ORF">GT020_09630</name>
</gene>